<dbReference type="AlphaFoldDB" id="A0AA43KCA2"/>
<evidence type="ECO:0000313" key="2">
    <source>
        <dbReference type="Proteomes" id="UP001159387"/>
    </source>
</evidence>
<sequence length="369" mass="40107">MSFDILIMGSGSVCETTCRALALMSAAPIRVAVLGRSKSRVDIVVALANAMSGALNHRVNFIGDTIDWDSENDLADKIAKYSPRLIFQTASLQSPWDFLGASTPTRWKQLVWAAGNAIIVPTQVALVKRVAAIVKQMNPSPILVNACFPDHVNPILKYLGLPITSGIGNVAMFAGCMRWRYPQPEHKLQIIGHLYHYFKILGKTHSDLDGPRVWIDGKEVPDAEKTLADAFYDLRSVNDLGKIINELVGTNSAEVLTALLGNTPVMTHVPGPNGLPGGYPVIMQNGKVELDLPADCTEEEAIALNKQGGYDMGAAIIDENGFSAFSTTACEKLMEFAPSLAQGFYAQDIDPICQEIIDLRTKLEQELPV</sequence>
<name>A0AA43KCA2_9CYAN</name>
<protein>
    <recommendedName>
        <fullName evidence="3">Saccharopine dehydrogenase NADP binding domain-containing protein</fullName>
    </recommendedName>
</protein>
<organism evidence="1 2">
    <name type="scientific">Chrysosporum bergii ANA360D</name>
    <dbReference type="NCBI Taxonomy" id="617107"/>
    <lineage>
        <taxon>Bacteria</taxon>
        <taxon>Bacillati</taxon>
        <taxon>Cyanobacteriota</taxon>
        <taxon>Cyanophyceae</taxon>
        <taxon>Nostocales</taxon>
        <taxon>Nodulariaceae</taxon>
        <taxon>Chrysosporum</taxon>
    </lineage>
</organism>
<keyword evidence="2" id="KW-1185">Reference proteome</keyword>
<comment type="caution">
    <text evidence="1">The sequence shown here is derived from an EMBL/GenBank/DDBJ whole genome shotgun (WGS) entry which is preliminary data.</text>
</comment>
<dbReference type="EMBL" id="JANQDH010000058">
    <property type="protein sequence ID" value="MDH6060628.1"/>
    <property type="molecule type" value="Genomic_DNA"/>
</dbReference>
<accession>A0AA43KCA2</accession>
<evidence type="ECO:0000313" key="1">
    <source>
        <dbReference type="EMBL" id="MDH6060628.1"/>
    </source>
</evidence>
<gene>
    <name evidence="1" type="ORF">NWP17_09285</name>
</gene>
<evidence type="ECO:0008006" key="3">
    <source>
        <dbReference type="Google" id="ProtNLM"/>
    </source>
</evidence>
<dbReference type="RefSeq" id="WP_280654624.1">
    <property type="nucleotide sequence ID" value="NZ_JANQDH010000058.1"/>
</dbReference>
<dbReference type="Proteomes" id="UP001159387">
    <property type="component" value="Unassembled WGS sequence"/>
</dbReference>
<proteinExistence type="predicted"/>
<reference evidence="1 2" key="1">
    <citation type="journal article" date="2023" name="J. Phycol.">
        <title>Chrysosporum ovalisporum is synonymous with the true-branching cyanobacterium Umezakia natans (Nostocales/Aphanizomenonaceae).</title>
        <authorList>
            <person name="McGregor G.B."/>
            <person name="Sendall B.C."/>
            <person name="Niiyama Y."/>
            <person name="Tuji A."/>
            <person name="Willis A."/>
        </authorList>
    </citation>
    <scope>NUCLEOTIDE SEQUENCE [LARGE SCALE GENOMIC DNA]</scope>
    <source>
        <strain evidence="1 2">ANA360D</strain>
    </source>
</reference>